<reference evidence="2 3" key="1">
    <citation type="submission" date="2020-04" db="EMBL/GenBank/DDBJ databases">
        <title>MicrobeNet Type strains.</title>
        <authorList>
            <person name="Nicholson A.C."/>
        </authorList>
    </citation>
    <scope>NUCLEOTIDE SEQUENCE [LARGE SCALE GENOMIC DNA]</scope>
    <source>
        <strain evidence="2 3">ATCC 700731</strain>
    </source>
</reference>
<dbReference type="Proteomes" id="UP000518188">
    <property type="component" value="Unassembled WGS sequence"/>
</dbReference>
<dbReference type="AlphaFoldDB" id="A0A7X6MNG8"/>
<dbReference type="InterPro" id="IPR001466">
    <property type="entry name" value="Beta-lactam-related"/>
</dbReference>
<dbReference type="EMBL" id="JAAXPJ010000005">
    <property type="protein sequence ID" value="NKZ12000.1"/>
    <property type="molecule type" value="Genomic_DNA"/>
</dbReference>
<accession>A0A7X6MNG8</accession>
<organism evidence="2 3">
    <name type="scientific">Mycolicibacterium septicum DSM 44393</name>
    <dbReference type="NCBI Taxonomy" id="1341646"/>
    <lineage>
        <taxon>Bacteria</taxon>
        <taxon>Bacillati</taxon>
        <taxon>Actinomycetota</taxon>
        <taxon>Actinomycetes</taxon>
        <taxon>Mycobacteriales</taxon>
        <taxon>Mycobacteriaceae</taxon>
        <taxon>Mycolicibacterium</taxon>
    </lineage>
</organism>
<dbReference type="SUPFAM" id="SSF56601">
    <property type="entry name" value="beta-lactamase/transpeptidase-like"/>
    <property type="match status" value="1"/>
</dbReference>
<dbReference type="InterPro" id="IPR050789">
    <property type="entry name" value="Diverse_Enzym_Activities"/>
</dbReference>
<sequence>MLGSDPGRAPSGVSLANWQSAPQLHWAFQHIAEFLPTATISRGAGPVAAMGPAAVDHNDIAGIAVGLPDGTPSTVGAVMGATATDGWLVTHRGRVLAEQYCGGMRPDTPHLLMSVSKTLIGSVAGVLRGSGALDVDALASDYVPALVNSGYNGATVRHLLDMRSGIAFSEEYLDSSAEVRLLEQAIDWAPRSHPGIPPTMYDFLLTLRQKSLHGGPFEYRSCETDVLGWVCEAAAGARMPELMSQLVWGRIGAAHDANIGIDSMGTGMFDGGISACLSDLVRFGSLYLNDGVSLLGEQVLPAAWVADTLAGGVDSRDAFTHSPGDNRMPGGMYRNQIWLPYPGNDVLLCLGIHGQMIYVNRRAGVVAAKLSSWPLPQHAHMLFSTLRAFDAVAATL</sequence>
<dbReference type="PANTHER" id="PTHR43283">
    <property type="entry name" value="BETA-LACTAMASE-RELATED"/>
    <property type="match status" value="1"/>
</dbReference>
<dbReference type="Pfam" id="PF00144">
    <property type="entry name" value="Beta-lactamase"/>
    <property type="match status" value="1"/>
</dbReference>
<protein>
    <submittedName>
        <fullName evidence="2">Serine hydrolase</fullName>
    </submittedName>
</protein>
<evidence type="ECO:0000259" key="1">
    <source>
        <dbReference type="Pfam" id="PF00144"/>
    </source>
</evidence>
<dbReference type="GO" id="GO:0016787">
    <property type="term" value="F:hydrolase activity"/>
    <property type="evidence" value="ECO:0007669"/>
    <property type="project" value="UniProtKB-KW"/>
</dbReference>
<dbReference type="RefSeq" id="WP_044523913.1">
    <property type="nucleotide sequence ID" value="NZ_HG322953.1"/>
</dbReference>
<gene>
    <name evidence="2" type="ORF">HGA11_13525</name>
</gene>
<dbReference type="Gene3D" id="3.40.710.10">
    <property type="entry name" value="DD-peptidase/beta-lactamase superfamily"/>
    <property type="match status" value="1"/>
</dbReference>
<name>A0A7X6MNG8_9MYCO</name>
<dbReference type="PANTHER" id="PTHR43283:SF7">
    <property type="entry name" value="BETA-LACTAMASE-RELATED DOMAIN-CONTAINING PROTEIN"/>
    <property type="match status" value="1"/>
</dbReference>
<evidence type="ECO:0000313" key="3">
    <source>
        <dbReference type="Proteomes" id="UP000518188"/>
    </source>
</evidence>
<dbReference type="InterPro" id="IPR012338">
    <property type="entry name" value="Beta-lactam/transpept-like"/>
</dbReference>
<proteinExistence type="predicted"/>
<comment type="caution">
    <text evidence="2">The sequence shown here is derived from an EMBL/GenBank/DDBJ whole genome shotgun (WGS) entry which is preliminary data.</text>
</comment>
<evidence type="ECO:0000313" key="2">
    <source>
        <dbReference type="EMBL" id="NKZ12000.1"/>
    </source>
</evidence>
<feature type="domain" description="Beta-lactamase-related" evidence="1">
    <location>
        <begin position="85"/>
        <end position="376"/>
    </location>
</feature>
<keyword evidence="2" id="KW-0378">Hydrolase</keyword>